<dbReference type="PANTHER" id="PTHR28160">
    <property type="entry name" value="54S RIBOSOMAL PROTEIN L15, MITOCHONDRIAL"/>
    <property type="match status" value="1"/>
</dbReference>
<evidence type="ECO:0000313" key="3">
    <source>
        <dbReference type="EMBL" id="KAF9076759.1"/>
    </source>
</evidence>
<name>A0A9P5UF01_9AGAR</name>
<dbReference type="InterPro" id="IPR000999">
    <property type="entry name" value="RNase_III_dom"/>
</dbReference>
<reference evidence="3" key="1">
    <citation type="submission" date="2020-11" db="EMBL/GenBank/DDBJ databases">
        <authorList>
            <consortium name="DOE Joint Genome Institute"/>
            <person name="Ahrendt S."/>
            <person name="Riley R."/>
            <person name="Andreopoulos W."/>
            <person name="Labutti K."/>
            <person name="Pangilinan J."/>
            <person name="Ruiz-Duenas F.J."/>
            <person name="Barrasa J.M."/>
            <person name="Sanchez-Garcia M."/>
            <person name="Camarero S."/>
            <person name="Miyauchi S."/>
            <person name="Serrano A."/>
            <person name="Linde D."/>
            <person name="Babiker R."/>
            <person name="Drula E."/>
            <person name="Ayuso-Fernandez I."/>
            <person name="Pacheco R."/>
            <person name="Padilla G."/>
            <person name="Ferreira P."/>
            <person name="Barriuso J."/>
            <person name="Kellner H."/>
            <person name="Castanera R."/>
            <person name="Alfaro M."/>
            <person name="Ramirez L."/>
            <person name="Pisabarro A.G."/>
            <person name="Kuo A."/>
            <person name="Tritt A."/>
            <person name="Lipzen A."/>
            <person name="He G."/>
            <person name="Yan M."/>
            <person name="Ng V."/>
            <person name="Cullen D."/>
            <person name="Martin F."/>
            <person name="Rosso M.-N."/>
            <person name="Henrissat B."/>
            <person name="Hibbett D."/>
            <person name="Martinez A.T."/>
            <person name="Grigoriev I.V."/>
        </authorList>
    </citation>
    <scope>NUCLEOTIDE SEQUENCE</scope>
    <source>
        <strain evidence="3">AH 40177</strain>
    </source>
</reference>
<feature type="compositionally biased region" description="Low complexity" evidence="1">
    <location>
        <begin position="10"/>
        <end position="26"/>
    </location>
</feature>
<dbReference type="OrthoDB" id="2281895at2759"/>
<evidence type="ECO:0000313" key="4">
    <source>
        <dbReference type="Proteomes" id="UP000772434"/>
    </source>
</evidence>
<keyword evidence="4" id="KW-1185">Reference proteome</keyword>
<dbReference type="PANTHER" id="PTHR28160:SF1">
    <property type="entry name" value="LARGE RIBOSOMAL SUBUNIT PROTEIN ML57"/>
    <property type="match status" value="1"/>
</dbReference>
<dbReference type="AlphaFoldDB" id="A0A9P5UF01"/>
<accession>A0A9P5UF01</accession>
<proteinExistence type="predicted"/>
<evidence type="ECO:0000256" key="1">
    <source>
        <dbReference type="SAM" id="MobiDB-lite"/>
    </source>
</evidence>
<dbReference type="Pfam" id="PF14622">
    <property type="entry name" value="Ribonucleas_3_3"/>
    <property type="match status" value="1"/>
</dbReference>
<dbReference type="GO" id="GO:0003735">
    <property type="term" value="F:structural constituent of ribosome"/>
    <property type="evidence" value="ECO:0007669"/>
    <property type="project" value="InterPro"/>
</dbReference>
<comment type="caution">
    <text evidence="3">The sequence shown here is derived from an EMBL/GenBank/DDBJ whole genome shotgun (WGS) entry which is preliminary data.</text>
</comment>
<protein>
    <recommendedName>
        <fullName evidence="2">RNase III domain-containing protein</fullName>
    </recommendedName>
</protein>
<sequence length="346" mass="38398">MSPSISRLNSSVRTLCSSVSPSSSSVAPRILATPSRRYSLAAMKQKSYETRRENTSVRVRPREVYADAEEEGDERPMTRLGNRRPQSAFGRDRRKPGENNYSEKISPGREQVDYSTMRAPNPLFAEHLNKLFPDLQFPTELARRILTHASHPAAIYGHNAGHSFMGRRVISAYLYLLLSSSPNLKPSDDLEAIVAQTLNTYVLGEHIGSKWGLGRVMRWTPTLKSERLQDANIALLKGAGLYKVQGDAVAAVLGGIFEQFGASTAHRVFHTRVLPHILLSTNHTGLPEVFHGDARSACNRFGGMHGPLVVDYSSLPSLPTERQPPKEKKKVQSESIERVESEVSLD</sequence>
<dbReference type="Gene3D" id="1.10.1520.10">
    <property type="entry name" value="Ribonuclease III domain"/>
    <property type="match status" value="1"/>
</dbReference>
<dbReference type="Proteomes" id="UP000772434">
    <property type="component" value="Unassembled WGS sequence"/>
</dbReference>
<dbReference type="GO" id="GO:0004525">
    <property type="term" value="F:ribonuclease III activity"/>
    <property type="evidence" value="ECO:0007669"/>
    <property type="project" value="InterPro"/>
</dbReference>
<feature type="compositionally biased region" description="Basic and acidic residues" evidence="1">
    <location>
        <begin position="323"/>
        <end position="346"/>
    </location>
</feature>
<evidence type="ECO:0000259" key="2">
    <source>
        <dbReference type="Pfam" id="PF14622"/>
    </source>
</evidence>
<dbReference type="InterPro" id="IPR036389">
    <property type="entry name" value="RNase_III_sf"/>
</dbReference>
<feature type="region of interest" description="Disordered" evidence="1">
    <location>
        <begin position="314"/>
        <end position="346"/>
    </location>
</feature>
<dbReference type="InterPro" id="IPR040030">
    <property type="entry name" value="Ribosomal_mL57"/>
</dbReference>
<gene>
    <name evidence="3" type="ORF">BDP27DRAFT_1254592</name>
</gene>
<dbReference type="EMBL" id="JADNRY010000005">
    <property type="protein sequence ID" value="KAF9076759.1"/>
    <property type="molecule type" value="Genomic_DNA"/>
</dbReference>
<dbReference type="GO" id="GO:0005762">
    <property type="term" value="C:mitochondrial large ribosomal subunit"/>
    <property type="evidence" value="ECO:0007669"/>
    <property type="project" value="InterPro"/>
</dbReference>
<feature type="region of interest" description="Disordered" evidence="1">
    <location>
        <begin position="1"/>
        <end position="112"/>
    </location>
</feature>
<feature type="domain" description="RNase III" evidence="2">
    <location>
        <begin position="140"/>
        <end position="276"/>
    </location>
</feature>
<organism evidence="3 4">
    <name type="scientific">Rhodocollybia butyracea</name>
    <dbReference type="NCBI Taxonomy" id="206335"/>
    <lineage>
        <taxon>Eukaryota</taxon>
        <taxon>Fungi</taxon>
        <taxon>Dikarya</taxon>
        <taxon>Basidiomycota</taxon>
        <taxon>Agaricomycotina</taxon>
        <taxon>Agaricomycetes</taxon>
        <taxon>Agaricomycetidae</taxon>
        <taxon>Agaricales</taxon>
        <taxon>Marasmiineae</taxon>
        <taxon>Omphalotaceae</taxon>
        <taxon>Rhodocollybia</taxon>
    </lineage>
</organism>
<dbReference type="GO" id="GO:0032543">
    <property type="term" value="P:mitochondrial translation"/>
    <property type="evidence" value="ECO:0007669"/>
    <property type="project" value="InterPro"/>
</dbReference>
<dbReference type="GO" id="GO:0006396">
    <property type="term" value="P:RNA processing"/>
    <property type="evidence" value="ECO:0007669"/>
    <property type="project" value="InterPro"/>
</dbReference>
<dbReference type="SUPFAM" id="SSF69065">
    <property type="entry name" value="RNase III domain-like"/>
    <property type="match status" value="1"/>
</dbReference>
<feature type="compositionally biased region" description="Basic and acidic residues" evidence="1">
    <location>
        <begin position="46"/>
        <end position="65"/>
    </location>
</feature>